<protein>
    <submittedName>
        <fullName evidence="1">Uncharacterized conserved protein</fullName>
    </submittedName>
</protein>
<dbReference type="AlphaFoldDB" id="B5RMH6"/>
<dbReference type="RefSeq" id="WP_012538371.1">
    <property type="nucleotide sequence ID" value="NC_011229.1"/>
</dbReference>
<dbReference type="eggNOG" id="ENOG502ZSNW">
    <property type="taxonomic scope" value="Bacteria"/>
</dbReference>
<dbReference type="PROSITE" id="PS51257">
    <property type="entry name" value="PROKAR_LIPOPROTEIN"/>
    <property type="match status" value="1"/>
</dbReference>
<evidence type="ECO:0000313" key="2">
    <source>
        <dbReference type="Proteomes" id="UP000000611"/>
    </source>
</evidence>
<evidence type="ECO:0000313" key="1">
    <source>
        <dbReference type="EMBL" id="ACH93562.1"/>
    </source>
</evidence>
<gene>
    <name evidence="1" type="ordered locus">BDU_632</name>
</gene>
<dbReference type="OrthoDB" id="350953at2"/>
<sequence length="241" mass="27594">MDKFYNLIFFTLIFIACTASSEIDLQDDSSGTISVVFNVNKEFERIRRELVTTLVGGDVAKMSLFPVDEIKQYFRDDGEKIGLKLLDIKSNGDSLKLVVKFDSLIKVARDYLAKENLPLFKIENKNGKNIIDIDLNLKNVTKVINENKEYINDALAALLPSEEIPMSEKEYRDVLMYFLSDFTDNASALIDNSNFKIKIKTSRKIQEQLGFNQINSNTLELNLDMIKTVSLQKPIKLRLVY</sequence>
<dbReference type="HOGENOM" id="CLU_1145479_0_0_12"/>
<name>B5RMH6_BORDL</name>
<keyword evidence="2" id="KW-1185">Reference proteome</keyword>
<dbReference type="Proteomes" id="UP000000611">
    <property type="component" value="Chromosome"/>
</dbReference>
<accession>B5RMH6</accession>
<organism evidence="1 2">
    <name type="scientific">Borrelia duttonii (strain Ly)</name>
    <dbReference type="NCBI Taxonomy" id="412419"/>
    <lineage>
        <taxon>Bacteria</taxon>
        <taxon>Pseudomonadati</taxon>
        <taxon>Spirochaetota</taxon>
        <taxon>Spirochaetia</taxon>
        <taxon>Spirochaetales</taxon>
        <taxon>Borreliaceae</taxon>
        <taxon>Borrelia</taxon>
    </lineage>
</organism>
<proteinExistence type="predicted"/>
<dbReference type="KEGG" id="bdu:BDU_632"/>
<dbReference type="EMBL" id="CP000976">
    <property type="protein sequence ID" value="ACH93562.1"/>
    <property type="molecule type" value="Genomic_DNA"/>
</dbReference>
<reference evidence="1 2" key="1">
    <citation type="journal article" date="2008" name="PLoS Genet.">
        <title>The genome of Borrelia recurrentis, the agent of deadly louse-borne relapsing fever, is a degraded subset of tick-borne Borrelia duttonii.</title>
        <authorList>
            <person name="Lescot M."/>
            <person name="Audic S."/>
            <person name="Robert C."/>
            <person name="Nguyen T.T."/>
            <person name="Blanc G."/>
            <person name="Cutler S.J."/>
            <person name="Wincker P."/>
            <person name="Couloux A."/>
            <person name="Claverie J.-M."/>
            <person name="Raoult D."/>
            <person name="Drancourt M."/>
        </authorList>
    </citation>
    <scope>NUCLEOTIDE SEQUENCE [LARGE SCALE GENOMIC DNA]</scope>
    <source>
        <strain evidence="1 2">Ly</strain>
    </source>
</reference>